<name>A0A815DNC6_9BILA</name>
<evidence type="ECO:0000313" key="2">
    <source>
        <dbReference type="EMBL" id="CAF1501837.1"/>
    </source>
</evidence>
<dbReference type="Proteomes" id="UP000663834">
    <property type="component" value="Unassembled WGS sequence"/>
</dbReference>
<feature type="non-terminal residue" evidence="1">
    <location>
        <position position="49"/>
    </location>
</feature>
<dbReference type="EMBL" id="CAJNOV010012920">
    <property type="protein sequence ID" value="CAF1501837.1"/>
    <property type="molecule type" value="Genomic_DNA"/>
</dbReference>
<dbReference type="AlphaFoldDB" id="A0A815DNC6"/>
<dbReference type="EMBL" id="CAJNOW010000964">
    <property type="protein sequence ID" value="CAF1299248.1"/>
    <property type="molecule type" value="Genomic_DNA"/>
</dbReference>
<dbReference type="Proteomes" id="UP000663855">
    <property type="component" value="Unassembled WGS sequence"/>
</dbReference>
<gene>
    <name evidence="2" type="ORF">CJN711_LOCUS27291</name>
    <name evidence="1" type="ORF">KQP761_LOCUS4685</name>
</gene>
<dbReference type="InterPro" id="IPR001611">
    <property type="entry name" value="Leu-rich_rpt"/>
</dbReference>
<protein>
    <submittedName>
        <fullName evidence="1">Uncharacterized protein</fullName>
    </submittedName>
</protein>
<dbReference type="Gene3D" id="3.80.10.10">
    <property type="entry name" value="Ribonuclease Inhibitor"/>
    <property type="match status" value="1"/>
</dbReference>
<accession>A0A815DNC6</accession>
<dbReference type="InterPro" id="IPR032675">
    <property type="entry name" value="LRR_dom_sf"/>
</dbReference>
<evidence type="ECO:0000313" key="3">
    <source>
        <dbReference type="Proteomes" id="UP000663834"/>
    </source>
</evidence>
<proteinExistence type="predicted"/>
<dbReference type="Pfam" id="PF00560">
    <property type="entry name" value="LRR_1"/>
    <property type="match status" value="1"/>
</dbReference>
<sequence>MLSDQFQNFTKVEVLYLGANRIGNIPDSIGCMCSLIVLNLCDNRLRTLP</sequence>
<comment type="caution">
    <text evidence="1">The sequence shown here is derived from an EMBL/GenBank/DDBJ whole genome shotgun (WGS) entry which is preliminary data.</text>
</comment>
<evidence type="ECO:0000313" key="1">
    <source>
        <dbReference type="EMBL" id="CAF1299248.1"/>
    </source>
</evidence>
<dbReference type="OrthoDB" id="1053178at2759"/>
<organism evidence="1 3">
    <name type="scientific">Rotaria magnacalcarata</name>
    <dbReference type="NCBI Taxonomy" id="392030"/>
    <lineage>
        <taxon>Eukaryota</taxon>
        <taxon>Metazoa</taxon>
        <taxon>Spiralia</taxon>
        <taxon>Gnathifera</taxon>
        <taxon>Rotifera</taxon>
        <taxon>Eurotatoria</taxon>
        <taxon>Bdelloidea</taxon>
        <taxon>Philodinida</taxon>
        <taxon>Philodinidae</taxon>
        <taxon>Rotaria</taxon>
    </lineage>
</organism>
<dbReference type="SUPFAM" id="SSF52075">
    <property type="entry name" value="Outer arm dynein light chain 1"/>
    <property type="match status" value="1"/>
</dbReference>
<reference evidence="1" key="1">
    <citation type="submission" date="2021-02" db="EMBL/GenBank/DDBJ databases">
        <authorList>
            <person name="Nowell W R."/>
        </authorList>
    </citation>
    <scope>NUCLEOTIDE SEQUENCE</scope>
</reference>